<name>A0A1B6H408_9HEMI</name>
<reference evidence="4" key="1">
    <citation type="submission" date="2015-11" db="EMBL/GenBank/DDBJ databases">
        <title>De novo transcriptome assembly of four potential Pierce s Disease insect vectors from Arizona vineyards.</title>
        <authorList>
            <person name="Tassone E.E."/>
        </authorList>
    </citation>
    <scope>NUCLEOTIDE SEQUENCE</scope>
</reference>
<dbReference type="PANTHER" id="PTHR13076:SF9">
    <property type="entry name" value="COILED-COIL AND C2 DOMAIN-CONTAINING PROTEIN 1-LIKE"/>
    <property type="match status" value="1"/>
</dbReference>
<dbReference type="SUPFAM" id="SSF49562">
    <property type="entry name" value="C2 domain (Calcium/lipid-binding domain, CaLB)"/>
    <property type="match status" value="1"/>
</dbReference>
<dbReference type="EMBL" id="GECZ01000375">
    <property type="protein sequence ID" value="JAS69394.1"/>
    <property type="molecule type" value="Transcribed_RNA"/>
</dbReference>
<dbReference type="Pfam" id="PF00168">
    <property type="entry name" value="C2"/>
    <property type="match status" value="1"/>
</dbReference>
<feature type="compositionally biased region" description="Pro residues" evidence="2">
    <location>
        <begin position="235"/>
        <end position="244"/>
    </location>
</feature>
<dbReference type="AlphaFoldDB" id="A0A1B6H408"/>
<feature type="region of interest" description="Disordered" evidence="2">
    <location>
        <begin position="179"/>
        <end position="298"/>
    </location>
</feature>
<feature type="region of interest" description="Disordered" evidence="2">
    <location>
        <begin position="351"/>
        <end position="400"/>
    </location>
</feature>
<feature type="compositionally biased region" description="Pro residues" evidence="2">
    <location>
        <begin position="465"/>
        <end position="511"/>
    </location>
</feature>
<dbReference type="SMART" id="SM00685">
    <property type="entry name" value="DM14"/>
    <property type="match status" value="4"/>
</dbReference>
<feature type="compositionally biased region" description="Polar residues" evidence="2">
    <location>
        <begin position="256"/>
        <end position="265"/>
    </location>
</feature>
<dbReference type="Pfam" id="PF21528">
    <property type="entry name" value="CC2D1A-B_DM14"/>
    <property type="match status" value="3"/>
</dbReference>
<feature type="region of interest" description="Disordered" evidence="2">
    <location>
        <begin position="416"/>
        <end position="537"/>
    </location>
</feature>
<organism evidence="4">
    <name type="scientific">Cuerna arida</name>
    <dbReference type="NCBI Taxonomy" id="1464854"/>
    <lineage>
        <taxon>Eukaryota</taxon>
        <taxon>Metazoa</taxon>
        <taxon>Ecdysozoa</taxon>
        <taxon>Arthropoda</taxon>
        <taxon>Hexapoda</taxon>
        <taxon>Insecta</taxon>
        <taxon>Pterygota</taxon>
        <taxon>Neoptera</taxon>
        <taxon>Paraneoptera</taxon>
        <taxon>Hemiptera</taxon>
        <taxon>Auchenorrhyncha</taxon>
        <taxon>Membracoidea</taxon>
        <taxon>Cicadellidae</taxon>
        <taxon>Cicadellinae</taxon>
        <taxon>Proconiini</taxon>
        <taxon>Cuerna</taxon>
    </lineage>
</organism>
<dbReference type="InterPro" id="IPR000008">
    <property type="entry name" value="C2_dom"/>
</dbReference>
<dbReference type="InterPro" id="IPR035892">
    <property type="entry name" value="C2_domain_sf"/>
</dbReference>
<dbReference type="PANTHER" id="PTHR13076">
    <property type="entry name" value="COILED-COIL AND C2 DOMAIN-CONTAINING PROTEIN 1-LIKE"/>
    <property type="match status" value="1"/>
</dbReference>
<protein>
    <recommendedName>
        <fullName evidence="3">C2 domain-containing protein</fullName>
    </recommendedName>
</protein>
<evidence type="ECO:0000313" key="4">
    <source>
        <dbReference type="EMBL" id="JAS69394.1"/>
    </source>
</evidence>
<dbReference type="InterPro" id="IPR039725">
    <property type="entry name" value="CC2D1A/B"/>
</dbReference>
<sequence length="879" mass="95356">MFSRKKQPPKSKPRTGRNLSQYGLFDIPDMDNVGGADNMDDDDDDDELEAELLAITGESSVPRKPKKAPAAIGLPAADLDVMVATSLRDLPSDAELSGDDDDPDLLEELSAITGEEDGRVEALPSSTIPGGGSQTQGVLLRERLAMYQEAEANAKASGESAKARRFARGIKTLNELLKQAASGQPVSEEDIPPPVSVKKSEPKPVTLDTPSALVEPEPAPLVEPQPSEPAAAPVRPAPPPPIPPRGARTGVPLPGLTSQISFPETPTSPPPQVSSDEPSPTSPVADEVPSSPKKICPEPSNTLILLVGRRDEYKRAALVAKRAGDTSTAISYIKIAKQFDAVIAGLEAGQPVDLSAMPPPPSVPSPPAQQAPQSSEIQQAGAPESEMGPPPELVADAPEEFVVDVPGTVLEALEQRMAKYKSQEDSAKEEGNSSKARRMGRIVKQYADAIKQHKAGRPIPIDDLPTPPGYPPIPVEGGAKPPPSPQPAAVPSPQPAPAPPQQPSPVQPVSPQPSTSSDLSPDKPNVRKMGGSHQEKQLQQLLGKQKQFKLAALQAKKKGEVNQAKEYLRIAKGFDKLIEASNCGLPVDMATLPVPPSAKIALETDFDIVSAEDCTPGSPGSEDDILEKLEKDLIEQIKKSLETRNHFKAIGDVASANRFEQQALHSKKDLDLVRVARKHKHPVPRYHYETRSFSIVQCNTDLGDNDMELTIAQGVNYNVPNPKEIDTYIRFEFPWPTEEPYRDKTATVYNTNNPVYDEKFTLPIQRNVRACQRVFKRHAIKCEVWSKGCSLWFCSSGCCSSIHSCFSSVRGFFRGDSLIGTALVKLQPLETKCMLHETFDLMDGRKMVGGKLEVKVRLRNPIQAKQVERVEEKWLVIDH</sequence>
<accession>A0A1B6H408</accession>
<feature type="compositionally biased region" description="Pro residues" evidence="2">
    <location>
        <begin position="217"/>
        <end position="227"/>
    </location>
</feature>
<feature type="region of interest" description="Disordered" evidence="2">
    <location>
        <begin position="112"/>
        <end position="135"/>
    </location>
</feature>
<evidence type="ECO:0000259" key="3">
    <source>
        <dbReference type="PROSITE" id="PS50004"/>
    </source>
</evidence>
<dbReference type="CDD" id="cd08690">
    <property type="entry name" value="C2_Freud-1"/>
    <property type="match status" value="1"/>
</dbReference>
<evidence type="ECO:0000256" key="1">
    <source>
        <dbReference type="ARBA" id="ARBA00010672"/>
    </source>
</evidence>
<comment type="similarity">
    <text evidence="1">Belongs to the CC2D1 family.</text>
</comment>
<feature type="domain" description="C2" evidence="3">
    <location>
        <begin position="687"/>
        <end position="839"/>
    </location>
</feature>
<dbReference type="InterPro" id="IPR006608">
    <property type="entry name" value="CC2D1A/B_DM14"/>
</dbReference>
<dbReference type="PROSITE" id="PS50004">
    <property type="entry name" value="C2"/>
    <property type="match status" value="1"/>
</dbReference>
<feature type="compositionally biased region" description="Low complexity" evidence="2">
    <location>
        <begin position="370"/>
        <end position="380"/>
    </location>
</feature>
<dbReference type="Gene3D" id="2.60.40.150">
    <property type="entry name" value="C2 domain"/>
    <property type="match status" value="1"/>
</dbReference>
<dbReference type="GO" id="GO:0001227">
    <property type="term" value="F:DNA-binding transcription repressor activity, RNA polymerase II-specific"/>
    <property type="evidence" value="ECO:0007669"/>
    <property type="project" value="InterPro"/>
</dbReference>
<feature type="compositionally biased region" description="Basic and acidic residues" evidence="2">
    <location>
        <begin position="416"/>
        <end position="432"/>
    </location>
</feature>
<gene>
    <name evidence="4" type="ORF">g.33406</name>
</gene>
<feature type="compositionally biased region" description="Basic residues" evidence="2">
    <location>
        <begin position="1"/>
        <end position="15"/>
    </location>
</feature>
<feature type="region of interest" description="Disordered" evidence="2">
    <location>
        <begin position="1"/>
        <end position="44"/>
    </location>
</feature>
<evidence type="ECO:0000256" key="2">
    <source>
        <dbReference type="SAM" id="MobiDB-lite"/>
    </source>
</evidence>
<proteinExistence type="inferred from homology"/>
<dbReference type="SMART" id="SM00239">
    <property type="entry name" value="C2"/>
    <property type="match status" value="1"/>
</dbReference>
<feature type="compositionally biased region" description="Pro residues" evidence="2">
    <location>
        <begin position="357"/>
        <end position="369"/>
    </location>
</feature>
<dbReference type="InterPro" id="IPR037772">
    <property type="entry name" value="C2_Freud"/>
</dbReference>